<keyword evidence="3" id="KW-1185">Reference proteome</keyword>
<feature type="transmembrane region" description="Helical" evidence="1">
    <location>
        <begin position="6"/>
        <end position="27"/>
    </location>
</feature>
<protein>
    <recommendedName>
        <fullName evidence="4">Pollen Ole e 1 allergen and extensin family protein</fullName>
    </recommendedName>
</protein>
<evidence type="ECO:0000313" key="3">
    <source>
        <dbReference type="Proteomes" id="UP000595140"/>
    </source>
</evidence>
<keyword evidence="1" id="KW-1133">Transmembrane helix</keyword>
<proteinExistence type="predicted"/>
<dbReference type="PANTHER" id="PTHR46995">
    <property type="entry name" value="OS09G0508200 PROTEIN"/>
    <property type="match status" value="1"/>
</dbReference>
<dbReference type="PANTHER" id="PTHR46995:SF4">
    <property type="entry name" value="POLLEN OLE E 1 ALLERGEN AND EXTENSIN FAMILY PROTEIN"/>
    <property type="match status" value="1"/>
</dbReference>
<dbReference type="Proteomes" id="UP000595140">
    <property type="component" value="Unassembled WGS sequence"/>
</dbReference>
<sequence length="188" mass="20895">MASAFFFFFFFFFVCCNLFFFLMFAVISSPMPLQGHGTDPQITVMGMVYCDICSNNSFSTHSYFMPGVEVRIDCTFKARSPKTAEQIEFSVNRTTNRFGIYRLEIPSVDGIECAREKEMGNFCRASLLTQPQPKSQASASACTLPASTTTTEEVTVKSITANTCIYSLSALTFRPSTRNDALCGSTNH</sequence>
<evidence type="ECO:0008006" key="4">
    <source>
        <dbReference type="Google" id="ProtNLM"/>
    </source>
</evidence>
<name>A0A484MG69_9ASTE</name>
<keyword evidence="1" id="KW-0812">Transmembrane</keyword>
<organism evidence="2 3">
    <name type="scientific">Cuscuta campestris</name>
    <dbReference type="NCBI Taxonomy" id="132261"/>
    <lineage>
        <taxon>Eukaryota</taxon>
        <taxon>Viridiplantae</taxon>
        <taxon>Streptophyta</taxon>
        <taxon>Embryophyta</taxon>
        <taxon>Tracheophyta</taxon>
        <taxon>Spermatophyta</taxon>
        <taxon>Magnoliopsida</taxon>
        <taxon>eudicotyledons</taxon>
        <taxon>Gunneridae</taxon>
        <taxon>Pentapetalae</taxon>
        <taxon>asterids</taxon>
        <taxon>lamiids</taxon>
        <taxon>Solanales</taxon>
        <taxon>Convolvulaceae</taxon>
        <taxon>Cuscuteae</taxon>
        <taxon>Cuscuta</taxon>
        <taxon>Cuscuta subgen. Grammica</taxon>
        <taxon>Cuscuta sect. Cleistogrammica</taxon>
    </lineage>
</organism>
<keyword evidence="1" id="KW-0472">Membrane</keyword>
<dbReference type="OrthoDB" id="1588785at2759"/>
<dbReference type="AlphaFoldDB" id="A0A484MG69"/>
<dbReference type="Pfam" id="PF01190">
    <property type="entry name" value="Pollen_Ole_e_1"/>
    <property type="match status" value="1"/>
</dbReference>
<accession>A0A484MG69</accession>
<evidence type="ECO:0000256" key="1">
    <source>
        <dbReference type="SAM" id="Phobius"/>
    </source>
</evidence>
<reference evidence="2 3" key="1">
    <citation type="submission" date="2018-04" db="EMBL/GenBank/DDBJ databases">
        <authorList>
            <person name="Vogel A."/>
        </authorList>
    </citation>
    <scope>NUCLEOTIDE SEQUENCE [LARGE SCALE GENOMIC DNA]</scope>
</reference>
<evidence type="ECO:0000313" key="2">
    <source>
        <dbReference type="EMBL" id="VFQ87074.1"/>
    </source>
</evidence>
<dbReference type="EMBL" id="OOIL02003335">
    <property type="protein sequence ID" value="VFQ87074.1"/>
    <property type="molecule type" value="Genomic_DNA"/>
</dbReference>
<gene>
    <name evidence="2" type="ORF">CCAM_LOCUS28850</name>
</gene>